<feature type="transmembrane region" description="Helical" evidence="1">
    <location>
        <begin position="242"/>
        <end position="263"/>
    </location>
</feature>
<protein>
    <recommendedName>
        <fullName evidence="2">CAAX prenyl protease 2/Lysostaphin resistance protein A-like domain-containing protein</fullName>
    </recommendedName>
</protein>
<reference evidence="3" key="1">
    <citation type="journal article" date="2015" name="PeerJ">
        <title>First genomic representation of candidate bacterial phylum KSB3 points to enhanced environmental sensing as a trigger of wastewater bulking.</title>
        <authorList>
            <person name="Sekiguchi Y."/>
            <person name="Ohashi A."/>
            <person name="Parks D.H."/>
            <person name="Yamauchi T."/>
            <person name="Tyson G.W."/>
            <person name="Hugenholtz P."/>
        </authorList>
    </citation>
    <scope>NUCLEOTIDE SEQUENCE [LARGE SCALE GENOMIC DNA]</scope>
</reference>
<feature type="transmembrane region" description="Helical" evidence="1">
    <location>
        <begin position="118"/>
        <end position="137"/>
    </location>
</feature>
<proteinExistence type="predicted"/>
<gene>
    <name evidence="3" type="ORF">U27_04032</name>
</gene>
<feature type="transmembrane region" description="Helical" evidence="1">
    <location>
        <begin position="191"/>
        <end position="211"/>
    </location>
</feature>
<dbReference type="HOGENOM" id="CLU_1052368_0_0_0"/>
<feature type="transmembrane region" description="Helical" evidence="1">
    <location>
        <begin position="55"/>
        <end position="74"/>
    </location>
</feature>
<dbReference type="GO" id="GO:0080120">
    <property type="term" value="P:CAAX-box protein maturation"/>
    <property type="evidence" value="ECO:0007669"/>
    <property type="project" value="UniProtKB-ARBA"/>
</dbReference>
<keyword evidence="1" id="KW-0812">Transmembrane</keyword>
<feature type="transmembrane region" description="Helical" evidence="1">
    <location>
        <begin position="29"/>
        <end position="48"/>
    </location>
</feature>
<evidence type="ECO:0000313" key="4">
    <source>
        <dbReference type="Proteomes" id="UP000030661"/>
    </source>
</evidence>
<evidence type="ECO:0000259" key="2">
    <source>
        <dbReference type="Pfam" id="PF02517"/>
    </source>
</evidence>
<accession>A0A081BXL3</accession>
<organism evidence="3">
    <name type="scientific">Vecturithrix granuli</name>
    <dbReference type="NCBI Taxonomy" id="1499967"/>
    <lineage>
        <taxon>Bacteria</taxon>
        <taxon>Candidatus Moduliflexota</taxon>
        <taxon>Candidatus Vecturitrichia</taxon>
        <taxon>Candidatus Vecturitrichales</taxon>
        <taxon>Candidatus Vecturitrichaceae</taxon>
        <taxon>Candidatus Vecturithrix</taxon>
    </lineage>
</organism>
<keyword evidence="4" id="KW-1185">Reference proteome</keyword>
<dbReference type="EMBL" id="DF820465">
    <property type="protein sequence ID" value="GAK57068.1"/>
    <property type="molecule type" value="Genomic_DNA"/>
</dbReference>
<feature type="transmembrane region" description="Helical" evidence="1">
    <location>
        <begin position="80"/>
        <end position="97"/>
    </location>
</feature>
<dbReference type="GO" id="GO:0004175">
    <property type="term" value="F:endopeptidase activity"/>
    <property type="evidence" value="ECO:0007669"/>
    <property type="project" value="UniProtKB-ARBA"/>
</dbReference>
<dbReference type="eggNOG" id="COG1266">
    <property type="taxonomic scope" value="Bacteria"/>
</dbReference>
<feature type="transmembrane region" description="Helical" evidence="1">
    <location>
        <begin position="157"/>
        <end position="179"/>
    </location>
</feature>
<feature type="transmembrane region" description="Helical" evidence="1">
    <location>
        <begin position="217"/>
        <end position="235"/>
    </location>
</feature>
<evidence type="ECO:0000256" key="1">
    <source>
        <dbReference type="SAM" id="Phobius"/>
    </source>
</evidence>
<feature type="domain" description="CAAX prenyl protease 2/Lysostaphin resistance protein A-like" evidence="2">
    <location>
        <begin position="160"/>
        <end position="253"/>
    </location>
</feature>
<keyword evidence="1" id="KW-1133">Transmembrane helix</keyword>
<dbReference type="Proteomes" id="UP000030661">
    <property type="component" value="Unassembled WGS sequence"/>
</dbReference>
<dbReference type="AlphaFoldDB" id="A0A081BXL3"/>
<dbReference type="Pfam" id="PF02517">
    <property type="entry name" value="Rce1-like"/>
    <property type="match status" value="1"/>
</dbReference>
<sequence>MNAHFITILSHRNALWLLVLLTLNLDGFFHFRVVDALVLGAFLVFLLVKKAWEFVHCALLFFLMSVAWRVFALMNLELSALQLLMLFTLATAMVWPFQVTHAAFSWVKIGRIDRISWVLLYLTGVISTGALILWAFWTKDLGAGLRMVHGVSQYPAWLVFFVGIPLFALFNAFAEEIVYRGVLQEALMRMFALPTAILLQASAFAAIHVASGFPNGAAGYVMVLAYGTMLGYLRIRNAGMLAPYLAHVLADLVIGAFLCVQVFL</sequence>
<dbReference type="STRING" id="1499967.U27_04032"/>
<keyword evidence="1" id="KW-0472">Membrane</keyword>
<dbReference type="InterPro" id="IPR003675">
    <property type="entry name" value="Rce1/LyrA-like_dom"/>
</dbReference>
<name>A0A081BXL3_VECG1</name>
<evidence type="ECO:0000313" key="3">
    <source>
        <dbReference type="EMBL" id="GAK57068.1"/>
    </source>
</evidence>